<reference evidence="2 3" key="1">
    <citation type="submission" date="2016-11" db="EMBL/GenBank/DDBJ databases">
        <title>The macronuclear genome of Stentor coeruleus: a giant cell with tiny introns.</title>
        <authorList>
            <person name="Slabodnick M."/>
            <person name="Ruby J.G."/>
            <person name="Reiff S.B."/>
            <person name="Swart E.C."/>
            <person name="Gosai S."/>
            <person name="Prabakaran S."/>
            <person name="Witkowska E."/>
            <person name="Larue G.E."/>
            <person name="Fisher S."/>
            <person name="Freeman R.M."/>
            <person name="Gunawardena J."/>
            <person name="Chu W."/>
            <person name="Stover N.A."/>
            <person name="Gregory B.D."/>
            <person name="Nowacki M."/>
            <person name="Derisi J."/>
            <person name="Roy S.W."/>
            <person name="Marshall W.F."/>
            <person name="Sood P."/>
        </authorList>
    </citation>
    <scope>NUCLEOTIDE SEQUENCE [LARGE SCALE GENOMIC DNA]</scope>
    <source>
        <strain evidence="2">WM001</strain>
    </source>
</reference>
<keyword evidence="3" id="KW-1185">Reference proteome</keyword>
<gene>
    <name evidence="2" type="ORF">SteCoe_23499</name>
</gene>
<evidence type="ECO:0000256" key="1">
    <source>
        <dbReference type="SAM" id="Phobius"/>
    </source>
</evidence>
<name>A0A1R2BJS3_9CILI</name>
<keyword evidence="1" id="KW-0472">Membrane</keyword>
<feature type="transmembrane region" description="Helical" evidence="1">
    <location>
        <begin position="41"/>
        <end position="61"/>
    </location>
</feature>
<feature type="transmembrane region" description="Helical" evidence="1">
    <location>
        <begin position="73"/>
        <end position="94"/>
    </location>
</feature>
<dbReference type="AlphaFoldDB" id="A0A1R2BJS3"/>
<organism evidence="2 3">
    <name type="scientific">Stentor coeruleus</name>
    <dbReference type="NCBI Taxonomy" id="5963"/>
    <lineage>
        <taxon>Eukaryota</taxon>
        <taxon>Sar</taxon>
        <taxon>Alveolata</taxon>
        <taxon>Ciliophora</taxon>
        <taxon>Postciliodesmatophora</taxon>
        <taxon>Heterotrichea</taxon>
        <taxon>Heterotrichida</taxon>
        <taxon>Stentoridae</taxon>
        <taxon>Stentor</taxon>
    </lineage>
</organism>
<accession>A0A1R2BJS3</accession>
<comment type="caution">
    <text evidence="2">The sequence shown here is derived from an EMBL/GenBank/DDBJ whole genome shotgun (WGS) entry which is preliminary data.</text>
</comment>
<evidence type="ECO:0000313" key="3">
    <source>
        <dbReference type="Proteomes" id="UP000187209"/>
    </source>
</evidence>
<evidence type="ECO:0000313" key="2">
    <source>
        <dbReference type="EMBL" id="OMJ77019.1"/>
    </source>
</evidence>
<feature type="transmembrane region" description="Helical" evidence="1">
    <location>
        <begin position="106"/>
        <end position="131"/>
    </location>
</feature>
<keyword evidence="1" id="KW-1133">Transmembrane helix</keyword>
<keyword evidence="1" id="KW-0812">Transmembrane</keyword>
<feature type="transmembrane region" description="Helical" evidence="1">
    <location>
        <begin position="12"/>
        <end position="35"/>
    </location>
</feature>
<proteinExistence type="predicted"/>
<dbReference type="EMBL" id="MPUH01000598">
    <property type="protein sequence ID" value="OMJ77019.1"/>
    <property type="molecule type" value="Genomic_DNA"/>
</dbReference>
<protein>
    <submittedName>
        <fullName evidence="2">Uncharacterized protein</fullName>
    </submittedName>
</protein>
<dbReference type="Proteomes" id="UP000187209">
    <property type="component" value="Unassembled WGS sequence"/>
</dbReference>
<sequence>MNSGNLMEAESLNVLLHSLSFISLGALGIIVYVVLGLYGNFLVLTSCLKVLIGIIGVIAGTSQKEDYLTLHSYSLIIYSFVLGGYLIILLPGALEPASDHTFGELKVLAICIYIFCITSAGYLYVVCGIIFSFRLKRSLKANNFYPVNI</sequence>